<protein>
    <submittedName>
        <fullName evidence="2">Uncharacterized protein</fullName>
    </submittedName>
</protein>
<feature type="compositionally biased region" description="Low complexity" evidence="1">
    <location>
        <begin position="75"/>
        <end position="84"/>
    </location>
</feature>
<gene>
    <name evidence="2" type="ORF">ASPWEDRAFT_185954</name>
</gene>
<dbReference type="Proteomes" id="UP000184383">
    <property type="component" value="Unassembled WGS sequence"/>
</dbReference>
<accession>A0A1L9RFB4</accession>
<evidence type="ECO:0000313" key="2">
    <source>
        <dbReference type="EMBL" id="OJJ33612.1"/>
    </source>
</evidence>
<dbReference type="EMBL" id="KV878214">
    <property type="protein sequence ID" value="OJJ33612.1"/>
    <property type="molecule type" value="Genomic_DNA"/>
</dbReference>
<feature type="region of interest" description="Disordered" evidence="1">
    <location>
        <begin position="58"/>
        <end position="87"/>
    </location>
</feature>
<name>A0A1L9RFB4_ASPWE</name>
<evidence type="ECO:0000256" key="1">
    <source>
        <dbReference type="SAM" id="MobiDB-lite"/>
    </source>
</evidence>
<dbReference type="AlphaFoldDB" id="A0A1L9RFB4"/>
<reference evidence="3" key="1">
    <citation type="journal article" date="2017" name="Genome Biol.">
        <title>Comparative genomics reveals high biological diversity and specific adaptations in the industrially and medically important fungal genus Aspergillus.</title>
        <authorList>
            <person name="de Vries R.P."/>
            <person name="Riley R."/>
            <person name="Wiebenga A."/>
            <person name="Aguilar-Osorio G."/>
            <person name="Amillis S."/>
            <person name="Uchima C.A."/>
            <person name="Anderluh G."/>
            <person name="Asadollahi M."/>
            <person name="Askin M."/>
            <person name="Barry K."/>
            <person name="Battaglia E."/>
            <person name="Bayram O."/>
            <person name="Benocci T."/>
            <person name="Braus-Stromeyer S.A."/>
            <person name="Caldana C."/>
            <person name="Canovas D."/>
            <person name="Cerqueira G.C."/>
            <person name="Chen F."/>
            <person name="Chen W."/>
            <person name="Choi C."/>
            <person name="Clum A."/>
            <person name="Dos Santos R.A."/>
            <person name="Damasio A.R."/>
            <person name="Diallinas G."/>
            <person name="Emri T."/>
            <person name="Fekete E."/>
            <person name="Flipphi M."/>
            <person name="Freyberg S."/>
            <person name="Gallo A."/>
            <person name="Gournas C."/>
            <person name="Habgood R."/>
            <person name="Hainaut M."/>
            <person name="Harispe M.L."/>
            <person name="Henrissat B."/>
            <person name="Hilden K.S."/>
            <person name="Hope R."/>
            <person name="Hossain A."/>
            <person name="Karabika E."/>
            <person name="Karaffa L."/>
            <person name="Karanyi Z."/>
            <person name="Krasevec N."/>
            <person name="Kuo A."/>
            <person name="Kusch H."/>
            <person name="LaButti K."/>
            <person name="Lagendijk E.L."/>
            <person name="Lapidus A."/>
            <person name="Levasseur A."/>
            <person name="Lindquist E."/>
            <person name="Lipzen A."/>
            <person name="Logrieco A.F."/>
            <person name="MacCabe A."/>
            <person name="Maekelae M.R."/>
            <person name="Malavazi I."/>
            <person name="Melin P."/>
            <person name="Meyer V."/>
            <person name="Mielnichuk N."/>
            <person name="Miskei M."/>
            <person name="Molnar A.P."/>
            <person name="Mule G."/>
            <person name="Ngan C.Y."/>
            <person name="Orejas M."/>
            <person name="Orosz E."/>
            <person name="Ouedraogo J.P."/>
            <person name="Overkamp K.M."/>
            <person name="Park H.-S."/>
            <person name="Perrone G."/>
            <person name="Piumi F."/>
            <person name="Punt P.J."/>
            <person name="Ram A.F."/>
            <person name="Ramon A."/>
            <person name="Rauscher S."/>
            <person name="Record E."/>
            <person name="Riano-Pachon D.M."/>
            <person name="Robert V."/>
            <person name="Roehrig J."/>
            <person name="Ruller R."/>
            <person name="Salamov A."/>
            <person name="Salih N.S."/>
            <person name="Samson R.A."/>
            <person name="Sandor E."/>
            <person name="Sanguinetti M."/>
            <person name="Schuetze T."/>
            <person name="Sepcic K."/>
            <person name="Shelest E."/>
            <person name="Sherlock G."/>
            <person name="Sophianopoulou V."/>
            <person name="Squina F.M."/>
            <person name="Sun H."/>
            <person name="Susca A."/>
            <person name="Todd R.B."/>
            <person name="Tsang A."/>
            <person name="Unkles S.E."/>
            <person name="van de Wiele N."/>
            <person name="van Rossen-Uffink D."/>
            <person name="Oliveira J.V."/>
            <person name="Vesth T.C."/>
            <person name="Visser J."/>
            <person name="Yu J.-H."/>
            <person name="Zhou M."/>
            <person name="Andersen M.R."/>
            <person name="Archer D.B."/>
            <person name="Baker S.E."/>
            <person name="Benoit I."/>
            <person name="Brakhage A.A."/>
            <person name="Braus G.H."/>
            <person name="Fischer R."/>
            <person name="Frisvad J.C."/>
            <person name="Goldman G.H."/>
            <person name="Houbraken J."/>
            <person name="Oakley B."/>
            <person name="Pocsi I."/>
            <person name="Scazzocchio C."/>
            <person name="Seiboth B."/>
            <person name="vanKuyk P.A."/>
            <person name="Wortman J."/>
            <person name="Dyer P.S."/>
            <person name="Grigoriev I.V."/>
        </authorList>
    </citation>
    <scope>NUCLEOTIDE SEQUENCE [LARGE SCALE GENOMIC DNA]</scope>
    <source>
        <strain evidence="3">DTO 134E9</strain>
    </source>
</reference>
<dbReference type="VEuPathDB" id="FungiDB:ASPWEDRAFT_185954"/>
<sequence>METGSAFWGSSEPIIEYPTEYFPNEYLSDTTPRTPSTRSLLCDHRLREYAVVAVQEPWATTNPAPREPTFPAKLSNSSSSSSSSRPFIPLPATRPVCIMESAIATDAFGSESNPSTPSARDTFLRSFLHMSFVDQPAAGI</sequence>
<organism evidence="2 3">
    <name type="scientific">Aspergillus wentii DTO 134E9</name>
    <dbReference type="NCBI Taxonomy" id="1073089"/>
    <lineage>
        <taxon>Eukaryota</taxon>
        <taxon>Fungi</taxon>
        <taxon>Dikarya</taxon>
        <taxon>Ascomycota</taxon>
        <taxon>Pezizomycotina</taxon>
        <taxon>Eurotiomycetes</taxon>
        <taxon>Eurotiomycetidae</taxon>
        <taxon>Eurotiales</taxon>
        <taxon>Aspergillaceae</taxon>
        <taxon>Aspergillus</taxon>
        <taxon>Aspergillus subgen. Cremei</taxon>
    </lineage>
</organism>
<evidence type="ECO:0000313" key="3">
    <source>
        <dbReference type="Proteomes" id="UP000184383"/>
    </source>
</evidence>
<dbReference type="RefSeq" id="XP_040687289.1">
    <property type="nucleotide sequence ID" value="XM_040832109.1"/>
</dbReference>
<dbReference type="GeneID" id="63747957"/>
<keyword evidence="3" id="KW-1185">Reference proteome</keyword>
<proteinExistence type="predicted"/>